<feature type="transmembrane region" description="Helical" evidence="1">
    <location>
        <begin position="81"/>
        <end position="101"/>
    </location>
</feature>
<gene>
    <name evidence="3" type="ORF">D3273_16955</name>
</gene>
<feature type="domain" description="EamA" evidence="2">
    <location>
        <begin position="141"/>
        <end position="271"/>
    </location>
</feature>
<organism evidence="3 4">
    <name type="scientific">Lichenibacterium minor</name>
    <dbReference type="NCBI Taxonomy" id="2316528"/>
    <lineage>
        <taxon>Bacteria</taxon>
        <taxon>Pseudomonadati</taxon>
        <taxon>Pseudomonadota</taxon>
        <taxon>Alphaproteobacteria</taxon>
        <taxon>Hyphomicrobiales</taxon>
        <taxon>Lichenihabitantaceae</taxon>
        <taxon>Lichenibacterium</taxon>
    </lineage>
</organism>
<feature type="transmembrane region" description="Helical" evidence="1">
    <location>
        <begin position="252"/>
        <end position="272"/>
    </location>
</feature>
<comment type="caution">
    <text evidence="3">The sequence shown here is derived from an EMBL/GenBank/DDBJ whole genome shotgun (WGS) entry which is preliminary data.</text>
</comment>
<dbReference type="AlphaFoldDB" id="A0A4Q2U7K0"/>
<sequence>MAIVLWSALALLTRSSESVPPFELLFLTFAVAFASSVPVLAFRGRKTFSAWKQPKSAWIFSFSGIFVYHALYFYALSRAPAAKASLIAYLWPMLMVLFSAVMDRSTMLPRHFVGATSGFIGSAFVILDRTQSPVDEGHVDGYLAAAGCAIVWAAYSVLNRRFRNIPSDMIGGVCGLVAVAGLLVHLMAEPTVPPTASAWVSIVLLGLGPAGAAFFAWDYATKHGHVPILGALSYFAPLLSTLLLVVAGSTSASPGLVTAALLIVAGATVASFKRDRGRSLSPEPER</sequence>
<feature type="transmembrane region" description="Helical" evidence="1">
    <location>
        <begin position="199"/>
        <end position="219"/>
    </location>
</feature>
<proteinExistence type="predicted"/>
<reference evidence="3 4" key="1">
    <citation type="submission" date="2018-12" db="EMBL/GenBank/DDBJ databases">
        <authorList>
            <person name="Grouzdev D.S."/>
            <person name="Krutkina M.S."/>
        </authorList>
    </citation>
    <scope>NUCLEOTIDE SEQUENCE [LARGE SCALE GENOMIC DNA]</scope>
    <source>
        <strain evidence="3 4">RmlP026</strain>
    </source>
</reference>
<feature type="transmembrane region" description="Helical" evidence="1">
    <location>
        <begin position="56"/>
        <end position="75"/>
    </location>
</feature>
<feature type="transmembrane region" description="Helical" evidence="1">
    <location>
        <begin position="226"/>
        <end position="246"/>
    </location>
</feature>
<feature type="domain" description="EamA" evidence="2">
    <location>
        <begin position="2"/>
        <end position="126"/>
    </location>
</feature>
<reference evidence="3 4" key="2">
    <citation type="submission" date="2019-02" db="EMBL/GenBank/DDBJ databases">
        <title>'Lichenibacterium ramalinii' gen. nov. sp. nov., 'Lichenibacterium minor' gen. nov. sp. nov.</title>
        <authorList>
            <person name="Pankratov T."/>
        </authorList>
    </citation>
    <scope>NUCLEOTIDE SEQUENCE [LARGE SCALE GENOMIC DNA]</scope>
    <source>
        <strain evidence="3 4">RmlP026</strain>
    </source>
</reference>
<keyword evidence="1" id="KW-0472">Membrane</keyword>
<feature type="transmembrane region" description="Helical" evidence="1">
    <location>
        <begin position="170"/>
        <end position="187"/>
    </location>
</feature>
<dbReference type="InterPro" id="IPR037185">
    <property type="entry name" value="EmrE-like"/>
</dbReference>
<keyword evidence="1" id="KW-0812">Transmembrane</keyword>
<dbReference type="InterPro" id="IPR000620">
    <property type="entry name" value="EamA_dom"/>
</dbReference>
<keyword evidence="4" id="KW-1185">Reference proteome</keyword>
<evidence type="ECO:0000313" key="4">
    <source>
        <dbReference type="Proteomes" id="UP000290759"/>
    </source>
</evidence>
<feature type="transmembrane region" description="Helical" evidence="1">
    <location>
        <begin position="26"/>
        <end position="44"/>
    </location>
</feature>
<evidence type="ECO:0000256" key="1">
    <source>
        <dbReference type="SAM" id="Phobius"/>
    </source>
</evidence>
<keyword evidence="1" id="KW-1133">Transmembrane helix</keyword>
<dbReference type="OrthoDB" id="9795732at2"/>
<accession>A0A4Q2U7K0</accession>
<protein>
    <submittedName>
        <fullName evidence="3">EamA/RhaT family transporter</fullName>
    </submittedName>
</protein>
<dbReference type="PANTHER" id="PTHR22911:SF76">
    <property type="entry name" value="EAMA DOMAIN-CONTAINING PROTEIN"/>
    <property type="match status" value="1"/>
</dbReference>
<evidence type="ECO:0000313" key="3">
    <source>
        <dbReference type="EMBL" id="RYC30886.1"/>
    </source>
</evidence>
<dbReference type="GO" id="GO:0016020">
    <property type="term" value="C:membrane"/>
    <property type="evidence" value="ECO:0007669"/>
    <property type="project" value="InterPro"/>
</dbReference>
<evidence type="ECO:0000259" key="2">
    <source>
        <dbReference type="Pfam" id="PF00892"/>
    </source>
</evidence>
<name>A0A4Q2U7K0_9HYPH</name>
<dbReference type="SUPFAM" id="SSF103481">
    <property type="entry name" value="Multidrug resistance efflux transporter EmrE"/>
    <property type="match status" value="2"/>
</dbReference>
<dbReference type="EMBL" id="QYBB01000020">
    <property type="protein sequence ID" value="RYC30886.1"/>
    <property type="molecule type" value="Genomic_DNA"/>
</dbReference>
<dbReference type="PANTHER" id="PTHR22911">
    <property type="entry name" value="ACYL-MALONYL CONDENSING ENZYME-RELATED"/>
    <property type="match status" value="1"/>
</dbReference>
<feature type="transmembrane region" description="Helical" evidence="1">
    <location>
        <begin position="108"/>
        <end position="127"/>
    </location>
</feature>
<dbReference type="Proteomes" id="UP000290759">
    <property type="component" value="Unassembled WGS sequence"/>
</dbReference>
<dbReference type="Pfam" id="PF00892">
    <property type="entry name" value="EamA"/>
    <property type="match status" value="2"/>
</dbReference>
<feature type="transmembrane region" description="Helical" evidence="1">
    <location>
        <begin position="139"/>
        <end position="158"/>
    </location>
</feature>